<reference evidence="1" key="1">
    <citation type="submission" date="2014-11" db="EMBL/GenBank/DDBJ databases">
        <authorList>
            <person name="Amaro Gonzalez C."/>
        </authorList>
    </citation>
    <scope>NUCLEOTIDE SEQUENCE</scope>
</reference>
<name>A0A0E9SGF0_ANGAN</name>
<protein>
    <submittedName>
        <fullName evidence="1">Uncharacterized protein</fullName>
    </submittedName>
</protein>
<organism evidence="1">
    <name type="scientific">Anguilla anguilla</name>
    <name type="common">European freshwater eel</name>
    <name type="synonym">Muraena anguilla</name>
    <dbReference type="NCBI Taxonomy" id="7936"/>
    <lineage>
        <taxon>Eukaryota</taxon>
        <taxon>Metazoa</taxon>
        <taxon>Chordata</taxon>
        <taxon>Craniata</taxon>
        <taxon>Vertebrata</taxon>
        <taxon>Euteleostomi</taxon>
        <taxon>Actinopterygii</taxon>
        <taxon>Neopterygii</taxon>
        <taxon>Teleostei</taxon>
        <taxon>Anguilliformes</taxon>
        <taxon>Anguillidae</taxon>
        <taxon>Anguilla</taxon>
    </lineage>
</organism>
<sequence length="32" mass="3606">MYRQCMLSLETIRNGQILIFTRASSSEGISTV</sequence>
<accession>A0A0E9SGF0</accession>
<proteinExistence type="predicted"/>
<dbReference type="AlphaFoldDB" id="A0A0E9SGF0"/>
<reference evidence="1" key="2">
    <citation type="journal article" date="2015" name="Fish Shellfish Immunol.">
        <title>Early steps in the European eel (Anguilla anguilla)-Vibrio vulnificus interaction in the gills: Role of the RtxA13 toxin.</title>
        <authorList>
            <person name="Callol A."/>
            <person name="Pajuelo D."/>
            <person name="Ebbesson L."/>
            <person name="Teles M."/>
            <person name="MacKenzie S."/>
            <person name="Amaro C."/>
        </authorList>
    </citation>
    <scope>NUCLEOTIDE SEQUENCE</scope>
</reference>
<evidence type="ECO:0000313" key="1">
    <source>
        <dbReference type="EMBL" id="JAH40312.1"/>
    </source>
</evidence>
<dbReference type="EMBL" id="GBXM01068265">
    <property type="protein sequence ID" value="JAH40312.1"/>
    <property type="molecule type" value="Transcribed_RNA"/>
</dbReference>